<evidence type="ECO:0000313" key="2">
    <source>
        <dbReference type="Proteomes" id="UP000824280"/>
    </source>
</evidence>
<dbReference type="RefSeq" id="WP_221423533.1">
    <property type="nucleotide sequence ID" value="NZ_CP081297.1"/>
</dbReference>
<proteinExistence type="predicted"/>
<dbReference type="EMBL" id="CP081297">
    <property type="protein sequence ID" value="QZD87999.1"/>
    <property type="molecule type" value="Genomic_DNA"/>
</dbReference>
<name>A0ABX8ZGG2_9SPHN</name>
<sequence length="262" mass="27667">MPIGPSHSADGLFFLFDKGARPGRAALIDALGANPGISISHDPFRDDVPHVQSSSAANANRSGDWLEVLHWGMTFDCLGLAPGPAVAVPDVVQRFNLPADLETGSLDAVALVPGPHLADAANSLPVVRSMLDIAATLTDTLDAVQAICWSPAKSAIAPSFFSGAVRNWIDGGPFPALGLTGLSMSEAGTLETTGLNWFIGQELVLDYALSEDRVAATRLIVRLVHELVANGPVRDIAELQIDRDHKVILQPMPGGRIEVTLM</sequence>
<protein>
    <recommendedName>
        <fullName evidence="3">DUF4261 domain-containing protein</fullName>
    </recommendedName>
</protein>
<evidence type="ECO:0000313" key="1">
    <source>
        <dbReference type="EMBL" id="QZD87999.1"/>
    </source>
</evidence>
<organism evidence="1 2">
    <name type="scientific">Qipengyuania psychrotolerans</name>
    <dbReference type="NCBI Taxonomy" id="2867238"/>
    <lineage>
        <taxon>Bacteria</taxon>
        <taxon>Pseudomonadati</taxon>
        <taxon>Pseudomonadota</taxon>
        <taxon>Alphaproteobacteria</taxon>
        <taxon>Sphingomonadales</taxon>
        <taxon>Erythrobacteraceae</taxon>
        <taxon>Qipengyuania</taxon>
    </lineage>
</organism>
<keyword evidence="2" id="KW-1185">Reference proteome</keyword>
<dbReference type="Proteomes" id="UP000824280">
    <property type="component" value="Chromosome"/>
</dbReference>
<evidence type="ECO:0008006" key="3">
    <source>
        <dbReference type="Google" id="ProtNLM"/>
    </source>
</evidence>
<gene>
    <name evidence="1" type="ORF">K3166_04785</name>
</gene>
<reference evidence="1 2" key="1">
    <citation type="submission" date="2021-08" db="EMBL/GenBank/DDBJ databases">
        <title>Comparative Genomics Analysis of the Genus Qipengyuania Reveals Extensive Genetic Diversity and Metabolic Versatility, Including the Description of Fifteen Novel Species.</title>
        <authorList>
            <person name="Liu Y."/>
        </authorList>
    </citation>
    <scope>NUCLEOTIDE SEQUENCE [LARGE SCALE GENOMIC DNA]</scope>
    <source>
        <strain evidence="1 2">1XM2-8</strain>
    </source>
</reference>
<accession>A0ABX8ZGG2</accession>